<dbReference type="InterPro" id="IPR002347">
    <property type="entry name" value="SDR_fam"/>
</dbReference>
<evidence type="ECO:0000256" key="2">
    <source>
        <dbReference type="ARBA" id="ARBA00023002"/>
    </source>
</evidence>
<keyword evidence="4" id="KW-1185">Reference proteome</keyword>
<comment type="similarity">
    <text evidence="1">Belongs to the short-chain dehydrogenases/reductases (SDR) family.</text>
</comment>
<dbReference type="Gene3D" id="3.40.50.720">
    <property type="entry name" value="NAD(P)-binding Rossmann-like Domain"/>
    <property type="match status" value="1"/>
</dbReference>
<protein>
    <submittedName>
        <fullName evidence="3">Rhamnolipids biosynthesis 3-oxoacyl-[acyl-carrier-protein] reductase</fullName>
        <ecNumber evidence="3">1.1.1.100</ecNumber>
    </submittedName>
</protein>
<dbReference type="Pfam" id="PF00106">
    <property type="entry name" value="adh_short"/>
    <property type="match status" value="1"/>
</dbReference>
<dbReference type="SUPFAM" id="SSF51735">
    <property type="entry name" value="NAD(P)-binding Rossmann-fold domains"/>
    <property type="match status" value="1"/>
</dbReference>
<dbReference type="PANTHER" id="PTHR44196:SF4">
    <property type="entry name" value="SHORT CHAIN DEHYDROGENASE"/>
    <property type="match status" value="1"/>
</dbReference>
<reference evidence="3 4" key="1">
    <citation type="submission" date="2018-03" db="EMBL/GenBank/DDBJ databases">
        <authorList>
            <person name="Keele B.F."/>
        </authorList>
    </citation>
    <scope>NUCLEOTIDE SEQUENCE [LARGE SCALE GENOMIC DNA]</scope>
    <source>
        <strain evidence="3 4">CeCT 8812</strain>
    </source>
</reference>
<dbReference type="Proteomes" id="UP000244932">
    <property type="component" value="Unassembled WGS sequence"/>
</dbReference>
<dbReference type="GO" id="GO:0004316">
    <property type="term" value="F:3-oxoacyl-[acyl-carrier-protein] reductase (NADPH) activity"/>
    <property type="evidence" value="ECO:0007669"/>
    <property type="project" value="UniProtKB-EC"/>
</dbReference>
<accession>A0A2R8ABA0</accession>
<sequence length="248" mass="26247">MTSDVPLCGCECQQSCLRLARLAGITQTMEQTLKDQIVLVTGASRGIGRAVAEGAAARGAQVVAVARTVGGLEDLADAIDALPGDVTLVPLDVTDEGGIQRMCAAVHERWGRADIWVHTAIYAPPLSLAPHIAVKELDKTLSINVRAVHRCVALIEPLLAFSKSPRAVLMDDTVAGDPYYGAYGASKAAARALAQSWQRETAEQPLQVHLHTPPPMSTALRARFHPGENRDVLTPPAQAAGAVLDLLT</sequence>
<keyword evidence="2 3" id="KW-0560">Oxidoreductase</keyword>
<evidence type="ECO:0000313" key="4">
    <source>
        <dbReference type="Proteomes" id="UP000244932"/>
    </source>
</evidence>
<evidence type="ECO:0000256" key="1">
    <source>
        <dbReference type="ARBA" id="ARBA00006484"/>
    </source>
</evidence>
<dbReference type="InterPro" id="IPR036291">
    <property type="entry name" value="NAD(P)-bd_dom_sf"/>
</dbReference>
<name>A0A2R8ABA0_9RHOB</name>
<proteinExistence type="inferred from homology"/>
<dbReference type="EC" id="1.1.1.100" evidence="3"/>
<evidence type="ECO:0000313" key="3">
    <source>
        <dbReference type="EMBL" id="SPF29506.1"/>
    </source>
</evidence>
<gene>
    <name evidence="3" type="primary">rhlG_1</name>
    <name evidence="3" type="ORF">POI8812_01817</name>
</gene>
<dbReference type="EMBL" id="OMKW01000002">
    <property type="protein sequence ID" value="SPF29506.1"/>
    <property type="molecule type" value="Genomic_DNA"/>
</dbReference>
<dbReference type="CDD" id="cd05233">
    <property type="entry name" value="SDR_c"/>
    <property type="match status" value="1"/>
</dbReference>
<dbReference type="PANTHER" id="PTHR44196">
    <property type="entry name" value="DEHYDROGENASE/REDUCTASE SDR FAMILY MEMBER 7B"/>
    <property type="match status" value="1"/>
</dbReference>
<dbReference type="PRINTS" id="PR00081">
    <property type="entry name" value="GDHRDH"/>
</dbReference>
<organism evidence="3 4">
    <name type="scientific">Pontivivens insulae</name>
    <dbReference type="NCBI Taxonomy" id="1639689"/>
    <lineage>
        <taxon>Bacteria</taxon>
        <taxon>Pseudomonadati</taxon>
        <taxon>Pseudomonadota</taxon>
        <taxon>Alphaproteobacteria</taxon>
        <taxon>Rhodobacterales</taxon>
        <taxon>Paracoccaceae</taxon>
        <taxon>Pontivivens</taxon>
    </lineage>
</organism>
<dbReference type="GO" id="GO:0016020">
    <property type="term" value="C:membrane"/>
    <property type="evidence" value="ECO:0007669"/>
    <property type="project" value="TreeGrafter"/>
</dbReference>
<dbReference type="AlphaFoldDB" id="A0A2R8ABA0"/>